<evidence type="ECO:0000259" key="5">
    <source>
        <dbReference type="PROSITE" id="PS50048"/>
    </source>
</evidence>
<reference evidence="6 7" key="1">
    <citation type="journal article" date="2016" name="PLoS Pathog.">
        <title>Biosynthesis of antibiotic leucinostatins in bio-control fungus Purpureocillium lilacinum and their inhibition on phytophthora revealed by genome mining.</title>
        <authorList>
            <person name="Wang G."/>
            <person name="Liu Z."/>
            <person name="Lin R."/>
            <person name="Li E."/>
            <person name="Mao Z."/>
            <person name="Ling J."/>
            <person name="Yang Y."/>
            <person name="Yin W.B."/>
            <person name="Xie B."/>
        </authorList>
    </citation>
    <scope>NUCLEOTIDE SEQUENCE [LARGE SCALE GENOMIC DNA]</scope>
    <source>
        <strain evidence="6">170</strain>
    </source>
</reference>
<feature type="region of interest" description="Disordered" evidence="4">
    <location>
        <begin position="201"/>
        <end position="227"/>
    </location>
</feature>
<organism evidence="6 7">
    <name type="scientific">Pochonia chlamydosporia 170</name>
    <dbReference type="NCBI Taxonomy" id="1380566"/>
    <lineage>
        <taxon>Eukaryota</taxon>
        <taxon>Fungi</taxon>
        <taxon>Dikarya</taxon>
        <taxon>Ascomycota</taxon>
        <taxon>Pezizomycotina</taxon>
        <taxon>Sordariomycetes</taxon>
        <taxon>Hypocreomycetidae</taxon>
        <taxon>Hypocreales</taxon>
        <taxon>Clavicipitaceae</taxon>
        <taxon>Pochonia</taxon>
    </lineage>
</organism>
<feature type="compositionally biased region" description="Acidic residues" evidence="4">
    <location>
        <begin position="133"/>
        <end position="147"/>
    </location>
</feature>
<dbReference type="InterPro" id="IPR007219">
    <property type="entry name" value="XnlR_reg_dom"/>
</dbReference>
<evidence type="ECO:0000256" key="4">
    <source>
        <dbReference type="SAM" id="MobiDB-lite"/>
    </source>
</evidence>
<feature type="domain" description="Zn(2)-C6 fungal-type" evidence="5">
    <location>
        <begin position="48"/>
        <end position="77"/>
    </location>
</feature>
<gene>
    <name evidence="6" type="ORF">VFPPC_10976</name>
</gene>
<dbReference type="SMART" id="SM00066">
    <property type="entry name" value="GAL4"/>
    <property type="match status" value="1"/>
</dbReference>
<feature type="region of interest" description="Disordered" evidence="4">
    <location>
        <begin position="716"/>
        <end position="750"/>
    </location>
</feature>
<dbReference type="CDD" id="cd12148">
    <property type="entry name" value="fungal_TF_MHR"/>
    <property type="match status" value="1"/>
</dbReference>
<dbReference type="Proteomes" id="UP000078397">
    <property type="component" value="Unassembled WGS sequence"/>
</dbReference>
<dbReference type="RefSeq" id="XP_022283974.1">
    <property type="nucleotide sequence ID" value="XM_022428732.1"/>
</dbReference>
<dbReference type="GO" id="GO:0000981">
    <property type="term" value="F:DNA-binding transcription factor activity, RNA polymerase II-specific"/>
    <property type="evidence" value="ECO:0007669"/>
    <property type="project" value="InterPro"/>
</dbReference>
<dbReference type="GO" id="GO:0006351">
    <property type="term" value="P:DNA-templated transcription"/>
    <property type="evidence" value="ECO:0007669"/>
    <property type="project" value="InterPro"/>
</dbReference>
<dbReference type="Pfam" id="PF00172">
    <property type="entry name" value="Zn_clus"/>
    <property type="match status" value="1"/>
</dbReference>
<evidence type="ECO:0000256" key="3">
    <source>
        <dbReference type="ARBA" id="ARBA00023242"/>
    </source>
</evidence>
<keyword evidence="3" id="KW-0539">Nucleus</keyword>
<feature type="region of interest" description="Disordered" evidence="4">
    <location>
        <begin position="788"/>
        <end position="821"/>
    </location>
</feature>
<comment type="caution">
    <text evidence="6">The sequence shown here is derived from an EMBL/GenBank/DDBJ whole genome shotgun (WGS) entry which is preliminary data.</text>
</comment>
<dbReference type="CDD" id="cd00067">
    <property type="entry name" value="GAL4"/>
    <property type="match status" value="1"/>
</dbReference>
<feature type="region of interest" description="Disordered" evidence="4">
    <location>
        <begin position="111"/>
        <end position="149"/>
    </location>
</feature>
<dbReference type="GO" id="GO:0008270">
    <property type="term" value="F:zinc ion binding"/>
    <property type="evidence" value="ECO:0007669"/>
    <property type="project" value="InterPro"/>
</dbReference>
<keyword evidence="7" id="KW-1185">Reference proteome</keyword>
<evidence type="ECO:0000256" key="2">
    <source>
        <dbReference type="ARBA" id="ARBA00022723"/>
    </source>
</evidence>
<dbReference type="AlphaFoldDB" id="A0A179EZX7"/>
<feature type="compositionally biased region" description="Polar residues" evidence="4">
    <location>
        <begin position="201"/>
        <end position="216"/>
    </location>
</feature>
<sequence>MDSGAVSDPTRNTSNLAIRANPDSDKEADWDASRPQAARRRRNRVIHSCMECRRRKKKCDRADRCRNCIESGQQCIYVPPADSETRLTYMLTRMKEEKDAIEATLLKDTYEDHARSGKSGQSRKRSRAPRDEGTDEAEESNSDDDGYLEPTPLAVEHAAYATSADDDVDGLGIMIGRMRLTERIGGLYRPWIADEIMSSLQHNPSRSSPSVQSATVSVPPDDVEETEQFSSAPSLNLILGHGHHHEDLVQYIPTRNITDRLLEQYWAAVHPIVRTLHRPSFAQRYETLWEAIENGDQVAPSLVALVCAVLMSALTSMGNQHVLEACSVSKINLHSRLKLGTELALSQAELLKSSKTETIQAFVTYMLSICVGETSRAHSVLTGMVVRLAECMGLHRDPSEYGFSPAECQTRRLIWYQICYLDIKTSSIQGPRPFIHADGYTTRLPLELTSPIPMQNTPRPCHDLIFPMIRFECQEMQRKCLKMRQRVDQKRLSITKAISKVEAFRIAMEAKYTPFLDSPSPSPMQKMARLVMTLFISLIYPFLLHRYMNSVTYRMPDRLRQIVLVKGTEALEAAVKLDASEDLQHWAWYNSSYQEYHIAFLLLFEVFNYPLRKEASRIWVCLDWIFADVLAGVPFVGAGVHASMQDIIAHRDSKARYILTTISERMRIYQRAKGLRSPAQFHESMVVVTPQKAGDDFDPMMPLNYAHAMPELSTSSVSLCEASHPQPSLGSTRRSQSGTQRSSILADDGHRTANAWPHVLEKEGSWGIHTSPGMFSDTKLDNDRLSGERLQSGHLGDEPGTTTTGDVTSAHSEHDPQSQEQPLIDIDWVLWDTLFPPQINNGDLDIAEHGSWLDGPSSNSY</sequence>
<dbReference type="PROSITE" id="PS50048">
    <property type="entry name" value="ZN2_CY6_FUNGAL_2"/>
    <property type="match status" value="1"/>
</dbReference>
<comment type="subcellular location">
    <subcellularLocation>
        <location evidence="1">Nucleus</location>
    </subcellularLocation>
</comment>
<evidence type="ECO:0000313" key="7">
    <source>
        <dbReference type="Proteomes" id="UP000078397"/>
    </source>
</evidence>
<dbReference type="SMART" id="SM00906">
    <property type="entry name" value="Fungal_trans"/>
    <property type="match status" value="1"/>
</dbReference>
<dbReference type="PANTHER" id="PTHR31001:SF40">
    <property type="entry name" value="ZN(II)2CYS6 TRANSCRIPTION FACTOR (EUROFUNG)"/>
    <property type="match status" value="1"/>
</dbReference>
<dbReference type="PROSITE" id="PS00463">
    <property type="entry name" value="ZN2_CY6_FUNGAL_1"/>
    <property type="match status" value="1"/>
</dbReference>
<feature type="compositionally biased region" description="Polar residues" evidence="4">
    <location>
        <begin position="800"/>
        <end position="810"/>
    </location>
</feature>
<dbReference type="GeneID" id="28853253"/>
<name>A0A179EZX7_METCM</name>
<proteinExistence type="predicted"/>
<dbReference type="Gene3D" id="4.10.240.10">
    <property type="entry name" value="Zn(2)-C6 fungal-type DNA-binding domain"/>
    <property type="match status" value="1"/>
</dbReference>
<dbReference type="Pfam" id="PF04082">
    <property type="entry name" value="Fungal_trans"/>
    <property type="match status" value="1"/>
</dbReference>
<dbReference type="OrthoDB" id="424974at2759"/>
<dbReference type="GO" id="GO:0005634">
    <property type="term" value="C:nucleus"/>
    <property type="evidence" value="ECO:0007669"/>
    <property type="project" value="UniProtKB-SubCell"/>
</dbReference>
<dbReference type="PANTHER" id="PTHR31001">
    <property type="entry name" value="UNCHARACTERIZED TRANSCRIPTIONAL REGULATORY PROTEIN"/>
    <property type="match status" value="1"/>
</dbReference>
<feature type="compositionally biased region" description="Basic and acidic residues" evidence="4">
    <location>
        <begin position="22"/>
        <end position="32"/>
    </location>
</feature>
<keyword evidence="2" id="KW-0479">Metal-binding</keyword>
<dbReference type="SUPFAM" id="SSF57701">
    <property type="entry name" value="Zn2/Cys6 DNA-binding domain"/>
    <property type="match status" value="1"/>
</dbReference>
<protein>
    <submittedName>
        <fullName evidence="6">Fungal specific transcription factor domain-containing protein</fullName>
    </submittedName>
</protein>
<evidence type="ECO:0000313" key="6">
    <source>
        <dbReference type="EMBL" id="OAQ58755.2"/>
    </source>
</evidence>
<dbReference type="STRING" id="1380566.A0A179EZX7"/>
<dbReference type="GO" id="GO:0003677">
    <property type="term" value="F:DNA binding"/>
    <property type="evidence" value="ECO:0007669"/>
    <property type="project" value="InterPro"/>
</dbReference>
<dbReference type="InterPro" id="IPR036864">
    <property type="entry name" value="Zn2-C6_fun-type_DNA-bd_sf"/>
</dbReference>
<dbReference type="KEGG" id="pchm:VFPPC_10976"/>
<feature type="region of interest" description="Disordered" evidence="4">
    <location>
        <begin position="1"/>
        <end position="41"/>
    </location>
</feature>
<dbReference type="EMBL" id="LSBJ02000014">
    <property type="protein sequence ID" value="OAQ58755.2"/>
    <property type="molecule type" value="Genomic_DNA"/>
</dbReference>
<feature type="compositionally biased region" description="Low complexity" evidence="4">
    <location>
        <begin position="730"/>
        <end position="743"/>
    </location>
</feature>
<evidence type="ECO:0000256" key="1">
    <source>
        <dbReference type="ARBA" id="ARBA00004123"/>
    </source>
</evidence>
<dbReference type="InterPro" id="IPR001138">
    <property type="entry name" value="Zn2Cys6_DnaBD"/>
</dbReference>
<accession>A0A179EZX7</accession>
<dbReference type="InterPro" id="IPR050613">
    <property type="entry name" value="Sec_Metabolite_Reg"/>
</dbReference>